<organism evidence="1 2">
    <name type="scientific">Streptomyces bungoensis</name>
    <dbReference type="NCBI Taxonomy" id="285568"/>
    <lineage>
        <taxon>Bacteria</taxon>
        <taxon>Bacillati</taxon>
        <taxon>Actinomycetota</taxon>
        <taxon>Actinomycetes</taxon>
        <taxon>Kitasatosporales</taxon>
        <taxon>Streptomycetaceae</taxon>
        <taxon>Streptomyces</taxon>
    </lineage>
</organism>
<keyword evidence="2" id="KW-1185">Reference proteome</keyword>
<protein>
    <submittedName>
        <fullName evidence="1">Uncharacterized protein</fullName>
    </submittedName>
</protein>
<reference evidence="1 2" key="1">
    <citation type="submission" date="2015-10" db="EMBL/GenBank/DDBJ databases">
        <title>Draft genome sequence of Streptomyces bungoensis DSM 41781, type strain for the species Streptomyces bungoensis.</title>
        <authorList>
            <person name="Ruckert C."/>
            <person name="Winkler A."/>
            <person name="Kalinowski J."/>
            <person name="Kampfer P."/>
            <person name="Glaeser S."/>
        </authorList>
    </citation>
    <scope>NUCLEOTIDE SEQUENCE [LARGE SCALE GENOMIC DNA]</scope>
    <source>
        <strain evidence="1 2">DSM 41781</strain>
    </source>
</reference>
<dbReference type="RefSeq" id="WP_061919009.1">
    <property type="nucleotide sequence ID" value="NZ_JBEYBH010000001.1"/>
</dbReference>
<comment type="caution">
    <text evidence="1">The sequence shown here is derived from an EMBL/GenBank/DDBJ whole genome shotgun (WGS) entry which is preliminary data.</text>
</comment>
<proteinExistence type="predicted"/>
<gene>
    <name evidence="1" type="ORF">AQJ66_09325</name>
</gene>
<dbReference type="Proteomes" id="UP000053024">
    <property type="component" value="Unassembled WGS sequence"/>
</dbReference>
<evidence type="ECO:0000313" key="1">
    <source>
        <dbReference type="EMBL" id="KUN87813.1"/>
    </source>
</evidence>
<dbReference type="AlphaFoldDB" id="A0A101T8H3"/>
<name>A0A101T8H3_9ACTN</name>
<evidence type="ECO:0000313" key="2">
    <source>
        <dbReference type="Proteomes" id="UP000053024"/>
    </source>
</evidence>
<accession>A0A101T8H3</accession>
<dbReference type="EMBL" id="LMWX01000013">
    <property type="protein sequence ID" value="KUN87813.1"/>
    <property type="molecule type" value="Genomic_DNA"/>
</dbReference>
<dbReference type="STRING" id="285568.AQJ66_09325"/>
<sequence>MPQHVSTLQLIGAAALTVAGVVWAVVVTRLLRRARVEAAGRYAAATLAALPPQRQAGPARESVELTSAERDAFAGLVRLLRDR</sequence>